<dbReference type="Proteomes" id="UP000324767">
    <property type="component" value="Unassembled WGS sequence"/>
</dbReference>
<organism evidence="14 15">
    <name type="scientific">Lasallia pustulata</name>
    <dbReference type="NCBI Taxonomy" id="136370"/>
    <lineage>
        <taxon>Eukaryota</taxon>
        <taxon>Fungi</taxon>
        <taxon>Dikarya</taxon>
        <taxon>Ascomycota</taxon>
        <taxon>Pezizomycotina</taxon>
        <taxon>Lecanoromycetes</taxon>
        <taxon>OSLEUM clade</taxon>
        <taxon>Umbilicariomycetidae</taxon>
        <taxon>Umbilicariales</taxon>
        <taxon>Umbilicariaceae</taxon>
        <taxon>Lasallia</taxon>
    </lineage>
</organism>
<keyword evidence="6" id="KW-0999">Mitochondrion inner membrane</keyword>
<evidence type="ECO:0000256" key="10">
    <source>
        <dbReference type="PROSITE-ProRule" id="PRU00282"/>
    </source>
</evidence>
<feature type="repeat" description="Solcar" evidence="10">
    <location>
        <begin position="119"/>
        <end position="204"/>
    </location>
</feature>
<dbReference type="InterPro" id="IPR052217">
    <property type="entry name" value="Mito/Peroxisomal_Carrier"/>
</dbReference>
<dbReference type="PROSITE" id="PS50920">
    <property type="entry name" value="SOLCAR"/>
    <property type="match status" value="3"/>
</dbReference>
<evidence type="ECO:0000256" key="9">
    <source>
        <dbReference type="ARBA" id="ARBA00023136"/>
    </source>
</evidence>
<protein>
    <submittedName>
        <fullName evidence="14">Peroxisomal carrier</fullName>
    </submittedName>
</protein>
<dbReference type="GO" id="GO:0015217">
    <property type="term" value="F:ADP transmembrane transporter activity"/>
    <property type="evidence" value="ECO:0007669"/>
    <property type="project" value="TreeGrafter"/>
</dbReference>
<feature type="repeat" description="Solcar" evidence="10">
    <location>
        <begin position="10"/>
        <end position="108"/>
    </location>
</feature>
<keyword evidence="8" id="KW-0496">Mitochondrion</keyword>
<feature type="repeat" description="Solcar" evidence="10">
    <location>
        <begin position="212"/>
        <end position="302"/>
    </location>
</feature>
<dbReference type="Pfam" id="PF00153">
    <property type="entry name" value="Mito_carr"/>
    <property type="match status" value="3"/>
</dbReference>
<keyword evidence="9 10" id="KW-0472">Membrane</keyword>
<reference evidence="13 16" key="3">
    <citation type="submission" date="2019-09" db="EMBL/GenBank/DDBJ databases">
        <title>The hologenome of the rock-dwelling lichen Lasallia pustulata.</title>
        <authorList>
            <person name="Greshake Tzovaras B."/>
            <person name="Segers F."/>
            <person name="Bicker A."/>
            <person name="Dal Grande F."/>
            <person name="Otte J."/>
            <person name="Hankeln T."/>
            <person name="Schmitt I."/>
            <person name="Ebersberger I."/>
        </authorList>
    </citation>
    <scope>NUCLEOTIDE SEQUENCE [LARGE SCALE GENOMIC DNA]</scope>
    <source>
        <strain evidence="13">A1-1</strain>
    </source>
</reference>
<evidence type="ECO:0000313" key="14">
    <source>
        <dbReference type="EMBL" id="SLM37754.1"/>
    </source>
</evidence>
<dbReference type="PANTHER" id="PTHR45939:SF1">
    <property type="entry name" value="MITOCHONDRIAL THIAMINE PYROPHOSPHATE CARRIER 1-RELATED"/>
    <property type="match status" value="1"/>
</dbReference>
<evidence type="ECO:0000256" key="6">
    <source>
        <dbReference type="ARBA" id="ARBA00022792"/>
    </source>
</evidence>
<dbReference type="InterPro" id="IPR023395">
    <property type="entry name" value="MCP_dom_sf"/>
</dbReference>
<dbReference type="SUPFAM" id="SSF103506">
    <property type="entry name" value="Mitochondrial carrier"/>
    <property type="match status" value="1"/>
</dbReference>
<evidence type="ECO:0000256" key="8">
    <source>
        <dbReference type="ARBA" id="ARBA00023128"/>
    </source>
</evidence>
<sequence length="338" mass="36626">MASKAALPPLPPWGAAVAGAAGAVIANAIVYPLDMVKTRLQVQVKSKSTGFEALTTNSEHYNSTLHAIQRIMEDEGLTGLYSGMIGSLIGVASTNFAYFYWYSVVRTLYISSQTLPKPPSTAIELSLGAAAGAIAQVFTIPVAVVTTRQQTQPKGDKKGLIDTGREVVNSEDGWSGLWRGLKASLVLVVNPAITYGAYQRLKELIFPGKVNLRPWEAFMLGAMSKSLATIATQPLIVAKVGLQSRPPPARQGKNFKSFGEVMRYIIDNEGYLALFKGMGPQITKGLIVQGLLMMTKERMEILFVVLFAHLRRLRSEKLQKVAEAAAARAKHVLPVVVK</sequence>
<keyword evidence="7 12" id="KW-1133">Transmembrane helix</keyword>
<dbReference type="InterPro" id="IPR002067">
    <property type="entry name" value="MCP"/>
</dbReference>
<evidence type="ECO:0000256" key="3">
    <source>
        <dbReference type="ARBA" id="ARBA00022448"/>
    </source>
</evidence>
<feature type="transmembrane region" description="Helical" evidence="12">
    <location>
        <begin position="80"/>
        <end position="102"/>
    </location>
</feature>
<dbReference type="PRINTS" id="PR00926">
    <property type="entry name" value="MITOCARRIER"/>
</dbReference>
<evidence type="ECO:0000256" key="1">
    <source>
        <dbReference type="ARBA" id="ARBA00004448"/>
    </source>
</evidence>
<evidence type="ECO:0000256" key="12">
    <source>
        <dbReference type="SAM" id="Phobius"/>
    </source>
</evidence>
<dbReference type="Proteomes" id="UP000192927">
    <property type="component" value="Unassembled WGS sequence"/>
</dbReference>
<dbReference type="Gene3D" id="1.50.40.10">
    <property type="entry name" value="Mitochondrial carrier domain"/>
    <property type="match status" value="1"/>
</dbReference>
<gene>
    <name evidence="13" type="ORF">FRX48_00885</name>
</gene>
<reference evidence="15" key="2">
    <citation type="submission" date="2017-03" db="EMBL/GenBank/DDBJ databases">
        <authorList>
            <person name="Sharma R."/>
            <person name="Thines M."/>
        </authorList>
    </citation>
    <scope>NUCLEOTIDE SEQUENCE [LARGE SCALE GENOMIC DNA]</scope>
</reference>
<evidence type="ECO:0000313" key="16">
    <source>
        <dbReference type="Proteomes" id="UP000324767"/>
    </source>
</evidence>
<dbReference type="PANTHER" id="PTHR45939">
    <property type="entry name" value="PEROXISOMAL MEMBRANE PROTEIN PMP34-RELATED"/>
    <property type="match status" value="1"/>
</dbReference>
<comment type="similarity">
    <text evidence="2 11">Belongs to the mitochondrial carrier (TC 2.A.29) family.</text>
</comment>
<feature type="transmembrane region" description="Helical" evidence="12">
    <location>
        <begin position="12"/>
        <end position="33"/>
    </location>
</feature>
<accession>A0A1W5D3P2</accession>
<feature type="transmembrane region" description="Helical" evidence="12">
    <location>
        <begin position="122"/>
        <end position="145"/>
    </location>
</feature>
<evidence type="ECO:0000256" key="5">
    <source>
        <dbReference type="ARBA" id="ARBA00022737"/>
    </source>
</evidence>
<dbReference type="GO" id="GO:0005743">
    <property type="term" value="C:mitochondrial inner membrane"/>
    <property type="evidence" value="ECO:0007669"/>
    <property type="project" value="UniProtKB-SubCell"/>
</dbReference>
<dbReference type="EMBL" id="VXIT01000001">
    <property type="protein sequence ID" value="KAA6416165.1"/>
    <property type="molecule type" value="Genomic_DNA"/>
</dbReference>
<name>A0A1W5D3P2_9LECA</name>
<dbReference type="EMBL" id="FWEW01001890">
    <property type="protein sequence ID" value="SLM37754.1"/>
    <property type="molecule type" value="Genomic_DNA"/>
</dbReference>
<dbReference type="AlphaFoldDB" id="A0A1W5D3P2"/>
<dbReference type="InterPro" id="IPR018108">
    <property type="entry name" value="MCP_transmembrane"/>
</dbReference>
<keyword evidence="4 10" id="KW-0812">Transmembrane</keyword>
<keyword evidence="3 11" id="KW-0813">Transport</keyword>
<evidence type="ECO:0000256" key="7">
    <source>
        <dbReference type="ARBA" id="ARBA00022989"/>
    </source>
</evidence>
<keyword evidence="15" id="KW-1185">Reference proteome</keyword>
<evidence type="ECO:0000256" key="4">
    <source>
        <dbReference type="ARBA" id="ARBA00022692"/>
    </source>
</evidence>
<evidence type="ECO:0000313" key="13">
    <source>
        <dbReference type="EMBL" id="KAA6416165.1"/>
    </source>
</evidence>
<reference evidence="14" key="1">
    <citation type="submission" date="2017-03" db="EMBL/GenBank/DDBJ databases">
        <authorList>
            <person name="Afonso C.L."/>
            <person name="Miller P.J."/>
            <person name="Scott M.A."/>
            <person name="Spackman E."/>
            <person name="Goraichik I."/>
            <person name="Dimitrov K.M."/>
            <person name="Suarez D.L."/>
            <person name="Swayne D.E."/>
        </authorList>
    </citation>
    <scope>NUCLEOTIDE SEQUENCE [LARGE SCALE GENOMIC DNA]</scope>
</reference>
<dbReference type="OrthoDB" id="446044at2759"/>
<evidence type="ECO:0000313" key="15">
    <source>
        <dbReference type="Proteomes" id="UP000192927"/>
    </source>
</evidence>
<comment type="subcellular location">
    <subcellularLocation>
        <location evidence="1">Mitochondrion inner membrane</location>
        <topology evidence="1">Multi-pass membrane protein</topology>
    </subcellularLocation>
</comment>
<evidence type="ECO:0000256" key="2">
    <source>
        <dbReference type="ARBA" id="ARBA00006375"/>
    </source>
</evidence>
<evidence type="ECO:0000256" key="11">
    <source>
        <dbReference type="RuleBase" id="RU000488"/>
    </source>
</evidence>
<keyword evidence="5" id="KW-0677">Repeat</keyword>
<proteinExistence type="inferred from homology"/>